<dbReference type="Proteomes" id="UP001233172">
    <property type="component" value="Unassembled WGS sequence"/>
</dbReference>
<dbReference type="PANTHER" id="PTHR10924">
    <property type="entry name" value="MAJOR FACILITATOR SUPERFAMILY PROTEIN-RELATED"/>
    <property type="match status" value="1"/>
</dbReference>
<proteinExistence type="predicted"/>
<evidence type="ECO:0000256" key="5">
    <source>
        <dbReference type="SAM" id="Phobius"/>
    </source>
</evidence>
<accession>A0AAD8FH86</accession>
<keyword evidence="4 5" id="KW-0472">Membrane</keyword>
<gene>
    <name evidence="6" type="ORF">Bpfe_005525</name>
</gene>
<dbReference type="GO" id="GO:0016020">
    <property type="term" value="C:membrane"/>
    <property type="evidence" value="ECO:0007669"/>
    <property type="project" value="UniProtKB-SubCell"/>
</dbReference>
<evidence type="ECO:0000256" key="4">
    <source>
        <dbReference type="ARBA" id="ARBA00023136"/>
    </source>
</evidence>
<evidence type="ECO:0000256" key="3">
    <source>
        <dbReference type="ARBA" id="ARBA00022989"/>
    </source>
</evidence>
<sequence>AVPAEITLHKNNFTQAPLSTLTTGQDKRELNVVPELAITERTTGTVCGHYATILYGTIIGGNSLLNAAVPIMFELGCELAYSISEGAANGVMTLLNNFGGLIFLLIFFIPNVGTMWMNWTAIGSILVFIPMILVLKDQFNRLEVDEKVTVQKSVE</sequence>
<feature type="non-terminal residue" evidence="6">
    <location>
        <position position="1"/>
    </location>
</feature>
<organism evidence="6 7">
    <name type="scientific">Biomphalaria pfeifferi</name>
    <name type="common">Bloodfluke planorb</name>
    <name type="synonym">Freshwater snail</name>
    <dbReference type="NCBI Taxonomy" id="112525"/>
    <lineage>
        <taxon>Eukaryota</taxon>
        <taxon>Metazoa</taxon>
        <taxon>Spiralia</taxon>
        <taxon>Lophotrochozoa</taxon>
        <taxon>Mollusca</taxon>
        <taxon>Gastropoda</taxon>
        <taxon>Heterobranchia</taxon>
        <taxon>Euthyneura</taxon>
        <taxon>Panpulmonata</taxon>
        <taxon>Hygrophila</taxon>
        <taxon>Lymnaeoidea</taxon>
        <taxon>Planorbidae</taxon>
        <taxon>Biomphalaria</taxon>
    </lineage>
</organism>
<evidence type="ECO:0000313" key="7">
    <source>
        <dbReference type="Proteomes" id="UP001233172"/>
    </source>
</evidence>
<keyword evidence="7" id="KW-1185">Reference proteome</keyword>
<feature type="transmembrane region" description="Helical" evidence="5">
    <location>
        <begin position="91"/>
        <end position="110"/>
    </location>
</feature>
<comment type="subcellular location">
    <subcellularLocation>
        <location evidence="1">Membrane</location>
        <topology evidence="1">Multi-pass membrane protein</topology>
    </subcellularLocation>
</comment>
<keyword evidence="3 5" id="KW-1133">Transmembrane helix</keyword>
<evidence type="ECO:0000256" key="2">
    <source>
        <dbReference type="ARBA" id="ARBA00022692"/>
    </source>
</evidence>
<evidence type="ECO:0000256" key="1">
    <source>
        <dbReference type="ARBA" id="ARBA00004141"/>
    </source>
</evidence>
<dbReference type="EMBL" id="JASAOG010000015">
    <property type="protein sequence ID" value="KAK0064967.1"/>
    <property type="molecule type" value="Genomic_DNA"/>
</dbReference>
<dbReference type="PANTHER" id="PTHR10924:SF27">
    <property type="entry name" value="SOLUTE CARRIER FAMILY 49 MEMBER 4"/>
    <property type="match status" value="1"/>
</dbReference>
<comment type="caution">
    <text evidence="6">The sequence shown here is derived from an EMBL/GenBank/DDBJ whole genome shotgun (WGS) entry which is preliminary data.</text>
</comment>
<reference evidence="6" key="2">
    <citation type="submission" date="2023-04" db="EMBL/GenBank/DDBJ databases">
        <authorList>
            <person name="Bu L."/>
            <person name="Lu L."/>
            <person name="Laidemitt M.R."/>
            <person name="Zhang S.M."/>
            <person name="Mutuku M."/>
            <person name="Mkoji G."/>
            <person name="Steinauer M."/>
            <person name="Loker E.S."/>
        </authorList>
    </citation>
    <scope>NUCLEOTIDE SEQUENCE</scope>
    <source>
        <strain evidence="6">KasaAsao</strain>
        <tissue evidence="6">Whole Snail</tissue>
    </source>
</reference>
<dbReference type="AlphaFoldDB" id="A0AAD8FH86"/>
<evidence type="ECO:0000313" key="6">
    <source>
        <dbReference type="EMBL" id="KAK0064967.1"/>
    </source>
</evidence>
<dbReference type="InterPro" id="IPR049680">
    <property type="entry name" value="FLVCR1-2_SLC49-like"/>
</dbReference>
<feature type="transmembrane region" description="Helical" evidence="5">
    <location>
        <begin position="116"/>
        <end position="135"/>
    </location>
</feature>
<protein>
    <submittedName>
        <fullName evidence="6">Disrupted in renal carcinoma protein 2</fullName>
    </submittedName>
</protein>
<keyword evidence="2 5" id="KW-0812">Transmembrane</keyword>
<name>A0AAD8FH86_BIOPF</name>
<reference evidence="6" key="1">
    <citation type="journal article" date="2023" name="PLoS Negl. Trop. Dis.">
        <title>A genome sequence for Biomphalaria pfeifferi, the major vector snail for the human-infecting parasite Schistosoma mansoni.</title>
        <authorList>
            <person name="Bu L."/>
            <person name="Lu L."/>
            <person name="Laidemitt M.R."/>
            <person name="Zhang S.M."/>
            <person name="Mutuku M."/>
            <person name="Mkoji G."/>
            <person name="Steinauer M."/>
            <person name="Loker E.S."/>
        </authorList>
    </citation>
    <scope>NUCLEOTIDE SEQUENCE</scope>
    <source>
        <strain evidence="6">KasaAsao</strain>
    </source>
</reference>